<organism evidence="2 3">
    <name type="scientific">Tremella mesenterica</name>
    <name type="common">Jelly fungus</name>
    <dbReference type="NCBI Taxonomy" id="5217"/>
    <lineage>
        <taxon>Eukaryota</taxon>
        <taxon>Fungi</taxon>
        <taxon>Dikarya</taxon>
        <taxon>Basidiomycota</taxon>
        <taxon>Agaricomycotina</taxon>
        <taxon>Tremellomycetes</taxon>
        <taxon>Tremellales</taxon>
        <taxon>Tremellaceae</taxon>
        <taxon>Tremella</taxon>
    </lineage>
</organism>
<comment type="caution">
    <text evidence="2">The sequence shown here is derived from an EMBL/GenBank/DDBJ whole genome shotgun (WGS) entry which is preliminary data.</text>
</comment>
<proteinExistence type="predicted"/>
<name>A0A4Q1BTS9_TREME</name>
<dbReference type="Proteomes" id="UP000289152">
    <property type="component" value="Unassembled WGS sequence"/>
</dbReference>
<dbReference type="VEuPathDB" id="FungiDB:TREMEDRAFT_58033"/>
<dbReference type="EMBL" id="SDIL01000008">
    <property type="protein sequence ID" value="RXK41493.1"/>
    <property type="molecule type" value="Genomic_DNA"/>
</dbReference>
<dbReference type="AlphaFoldDB" id="A0A4Q1BTS9"/>
<feature type="compositionally biased region" description="Basic and acidic residues" evidence="1">
    <location>
        <begin position="82"/>
        <end position="99"/>
    </location>
</feature>
<evidence type="ECO:0000313" key="2">
    <source>
        <dbReference type="EMBL" id="RXK41493.1"/>
    </source>
</evidence>
<feature type="compositionally biased region" description="Polar residues" evidence="1">
    <location>
        <begin position="11"/>
        <end position="25"/>
    </location>
</feature>
<feature type="compositionally biased region" description="Polar residues" evidence="1">
    <location>
        <begin position="66"/>
        <end position="77"/>
    </location>
</feature>
<feature type="compositionally biased region" description="Polar residues" evidence="1">
    <location>
        <begin position="145"/>
        <end position="154"/>
    </location>
</feature>
<evidence type="ECO:0000256" key="1">
    <source>
        <dbReference type="SAM" id="MobiDB-lite"/>
    </source>
</evidence>
<feature type="compositionally biased region" description="Basic residues" evidence="1">
    <location>
        <begin position="53"/>
        <end position="62"/>
    </location>
</feature>
<feature type="compositionally biased region" description="Basic residues" evidence="1">
    <location>
        <begin position="176"/>
        <end position="187"/>
    </location>
</feature>
<reference evidence="2 3" key="1">
    <citation type="submission" date="2016-06" db="EMBL/GenBank/DDBJ databases">
        <title>Evolution of pathogenesis and genome organization in the Tremellales.</title>
        <authorList>
            <person name="Cuomo C."/>
            <person name="Litvintseva A."/>
            <person name="Heitman J."/>
            <person name="Chen Y."/>
            <person name="Sun S."/>
            <person name="Springer D."/>
            <person name="Dromer F."/>
            <person name="Young S."/>
            <person name="Zeng Q."/>
            <person name="Chapman S."/>
            <person name="Gujja S."/>
            <person name="Saif S."/>
            <person name="Birren B."/>
        </authorList>
    </citation>
    <scope>NUCLEOTIDE SEQUENCE [LARGE SCALE GENOMIC DNA]</scope>
    <source>
        <strain evidence="2 3">ATCC 28783</strain>
    </source>
</reference>
<feature type="compositionally biased region" description="Polar residues" evidence="1">
    <location>
        <begin position="202"/>
        <end position="234"/>
    </location>
</feature>
<evidence type="ECO:0000313" key="3">
    <source>
        <dbReference type="Proteomes" id="UP000289152"/>
    </source>
</evidence>
<feature type="compositionally biased region" description="Polar residues" evidence="1">
    <location>
        <begin position="110"/>
        <end position="126"/>
    </location>
</feature>
<dbReference type="InParanoid" id="A0A4Q1BTS9"/>
<gene>
    <name evidence="2" type="ORF">M231_01201</name>
</gene>
<protein>
    <submittedName>
        <fullName evidence="2">Uncharacterized protein</fullName>
    </submittedName>
</protein>
<feature type="region of interest" description="Disordered" evidence="1">
    <location>
        <begin position="1"/>
        <end position="242"/>
    </location>
</feature>
<accession>A0A4Q1BTS9</accession>
<keyword evidence="3" id="KW-1185">Reference proteome</keyword>
<sequence length="317" mass="33587">MQKRTWGGQYPTESGENATKASVSTPPLPAIEEVETPHPMTINSPPKVTPTGKRTKHGKKRRPESDGQSEPCSSQGPLATGGRDHGEGEPKVVKEEEHSQVTLELGLEQLISSSHTQPFEQGQGTTALVPLNDSSRVDEAITRAPGSQRSQLPCSQGEEVGSSTPPHPHVVSGGRKSTHRPGRRRRKNGVEEPTTESAPPVRTTQIDSGSCVVTKTLTGFSPPNITTITGQQRTSDTETDDPGDIAAVCNPGRDPMTQNHVASFKTGDGEVCPQPLTHAELPGYSSTAFAQLMELERALGETLGSGDVQALAASKAD</sequence>